<evidence type="ECO:0000313" key="1">
    <source>
        <dbReference type="EMBL" id="RNL59953.1"/>
    </source>
</evidence>
<reference evidence="1 2" key="1">
    <citation type="submission" date="2018-11" db="EMBL/GenBank/DDBJ databases">
        <authorList>
            <person name="Li F."/>
        </authorList>
    </citation>
    <scope>NUCLEOTIDE SEQUENCE [LARGE SCALE GENOMIC DNA]</scope>
    <source>
        <strain evidence="1 2">Gsoil 097</strain>
    </source>
</reference>
<dbReference type="EMBL" id="RJSE01000016">
    <property type="protein sequence ID" value="RNL59953.1"/>
    <property type="molecule type" value="Genomic_DNA"/>
</dbReference>
<proteinExistence type="predicted"/>
<gene>
    <name evidence="1" type="ORF">EFK50_21430</name>
</gene>
<evidence type="ECO:0000313" key="2">
    <source>
        <dbReference type="Proteomes" id="UP000267128"/>
    </source>
</evidence>
<dbReference type="AlphaFoldDB" id="A0A3N0CAF4"/>
<organism evidence="1 2">
    <name type="scientific">Nocardioides marmoriginsengisoli</name>
    <dbReference type="NCBI Taxonomy" id="661483"/>
    <lineage>
        <taxon>Bacteria</taxon>
        <taxon>Bacillati</taxon>
        <taxon>Actinomycetota</taxon>
        <taxon>Actinomycetes</taxon>
        <taxon>Propionibacteriales</taxon>
        <taxon>Nocardioidaceae</taxon>
        <taxon>Nocardioides</taxon>
    </lineage>
</organism>
<sequence>MIRETLLLAWTDAAVSADGRSVSVDYLGGACEESSRTILDEQPASVALTVVVVNSYKSDRPCTAVGITRTISATLRAPLSDRQLTDGRCDHRELGTVVDSATC</sequence>
<name>A0A3N0CAF4_9ACTN</name>
<protein>
    <submittedName>
        <fullName evidence="1">Uncharacterized protein</fullName>
    </submittedName>
</protein>
<dbReference type="Proteomes" id="UP000267128">
    <property type="component" value="Unassembled WGS sequence"/>
</dbReference>
<comment type="caution">
    <text evidence="1">The sequence shown here is derived from an EMBL/GenBank/DDBJ whole genome shotgun (WGS) entry which is preliminary data.</text>
</comment>
<keyword evidence="2" id="KW-1185">Reference proteome</keyword>
<dbReference type="RefSeq" id="WP_123229654.1">
    <property type="nucleotide sequence ID" value="NZ_RJSE01000016.1"/>
</dbReference>
<accession>A0A3N0CAF4</accession>